<sequence length="78" mass="8727">ILFCLQLARDSAQNLIDRPANMSDLFIGKSALGIFCGAIRGKKERKETSSTSILFFNLSIGFLVIQCIEVTFFLPRNQ</sequence>
<protein>
    <submittedName>
        <fullName evidence="2">Uncharacterized protein</fullName>
    </submittedName>
</protein>
<proteinExistence type="predicted"/>
<evidence type="ECO:0000313" key="3">
    <source>
        <dbReference type="Proteomes" id="UP001227192"/>
    </source>
</evidence>
<name>A0AAI9X3X6_PENTH</name>
<feature type="non-terminal residue" evidence="2">
    <location>
        <position position="1"/>
    </location>
</feature>
<reference evidence="2" key="1">
    <citation type="submission" date="2015-06" db="EMBL/GenBank/DDBJ databases">
        <authorList>
            <person name="Nguyen H."/>
        </authorList>
    </citation>
    <scope>NUCLEOTIDE SEQUENCE</scope>
    <source>
        <strain evidence="2">DAOM 180753</strain>
    </source>
</reference>
<dbReference type="Proteomes" id="UP001227192">
    <property type="component" value="Unassembled WGS sequence"/>
</dbReference>
<evidence type="ECO:0000256" key="1">
    <source>
        <dbReference type="SAM" id="Phobius"/>
    </source>
</evidence>
<accession>A0AAI9X3X6</accession>
<keyword evidence="1" id="KW-0472">Membrane</keyword>
<comment type="caution">
    <text evidence="2">The sequence shown here is derived from an EMBL/GenBank/DDBJ whole genome shotgun (WGS) entry which is preliminary data.</text>
</comment>
<evidence type="ECO:0000313" key="2">
    <source>
        <dbReference type="EMBL" id="KAJ9483101.1"/>
    </source>
</evidence>
<keyword evidence="1" id="KW-1133">Transmembrane helix</keyword>
<keyword evidence="3" id="KW-1185">Reference proteome</keyword>
<feature type="transmembrane region" description="Helical" evidence="1">
    <location>
        <begin position="53"/>
        <end position="74"/>
    </location>
</feature>
<keyword evidence="1" id="KW-0812">Transmembrane</keyword>
<organism evidence="2 3">
    <name type="scientific">Penicillium thymicola</name>
    <dbReference type="NCBI Taxonomy" id="293382"/>
    <lineage>
        <taxon>Eukaryota</taxon>
        <taxon>Fungi</taxon>
        <taxon>Dikarya</taxon>
        <taxon>Ascomycota</taxon>
        <taxon>Pezizomycotina</taxon>
        <taxon>Eurotiomycetes</taxon>
        <taxon>Eurotiomycetidae</taxon>
        <taxon>Eurotiales</taxon>
        <taxon>Aspergillaceae</taxon>
        <taxon>Penicillium</taxon>
    </lineage>
</organism>
<dbReference type="EMBL" id="LACB01000468">
    <property type="protein sequence ID" value="KAJ9483101.1"/>
    <property type="molecule type" value="Genomic_DNA"/>
</dbReference>
<gene>
    <name evidence="2" type="ORF">VN97_g10303</name>
</gene>
<dbReference type="AlphaFoldDB" id="A0AAI9X3X6"/>
<reference evidence="2" key="2">
    <citation type="journal article" date="2016" name="Fungal Biol.">
        <title>Ochratoxin A production by Penicillium thymicola.</title>
        <authorList>
            <person name="Nguyen H.D.T."/>
            <person name="McMullin D.R."/>
            <person name="Ponomareva E."/>
            <person name="Riley R."/>
            <person name="Pomraning K.R."/>
            <person name="Baker S.E."/>
            <person name="Seifert K.A."/>
        </authorList>
    </citation>
    <scope>NUCLEOTIDE SEQUENCE</scope>
    <source>
        <strain evidence="2">DAOM 180753</strain>
    </source>
</reference>